<organism evidence="1 2">
    <name type="scientific">Pavo cristatus</name>
    <name type="common">Indian peafowl</name>
    <name type="synonym">Blue peafowl</name>
    <dbReference type="NCBI Taxonomy" id="9049"/>
    <lineage>
        <taxon>Eukaryota</taxon>
        <taxon>Metazoa</taxon>
        <taxon>Chordata</taxon>
        <taxon>Craniata</taxon>
        <taxon>Vertebrata</taxon>
        <taxon>Euteleostomi</taxon>
        <taxon>Archelosauria</taxon>
        <taxon>Archosauria</taxon>
        <taxon>Dinosauria</taxon>
        <taxon>Saurischia</taxon>
        <taxon>Theropoda</taxon>
        <taxon>Coelurosauria</taxon>
        <taxon>Aves</taxon>
        <taxon>Neognathae</taxon>
        <taxon>Galloanserae</taxon>
        <taxon>Galliformes</taxon>
        <taxon>Phasianidae</taxon>
        <taxon>Phasianinae</taxon>
        <taxon>Pavo</taxon>
    </lineage>
</organism>
<proteinExistence type="predicted"/>
<reference evidence="1" key="1">
    <citation type="submission" date="2025-08" db="UniProtKB">
        <authorList>
            <consortium name="Ensembl"/>
        </authorList>
    </citation>
    <scope>IDENTIFICATION</scope>
</reference>
<sequence length="38" mass="3994">MAAAVRQELAQLMNSSGSHKDLAGNPYVVTGPVLLWAP</sequence>
<dbReference type="AlphaFoldDB" id="A0A8C9FZ46"/>
<keyword evidence="2" id="KW-1185">Reference proteome</keyword>
<accession>A0A8C9FZ46</accession>
<reference evidence="1" key="2">
    <citation type="submission" date="2025-09" db="UniProtKB">
        <authorList>
            <consortium name="Ensembl"/>
        </authorList>
    </citation>
    <scope>IDENTIFICATION</scope>
</reference>
<dbReference type="Ensembl" id="ENSPSTT00000024532.1">
    <property type="protein sequence ID" value="ENSPSTP00000023317.1"/>
    <property type="gene ID" value="ENSPSTG00000017151.1"/>
</dbReference>
<evidence type="ECO:0000313" key="2">
    <source>
        <dbReference type="Proteomes" id="UP000694428"/>
    </source>
</evidence>
<name>A0A8C9FZ46_PAVCR</name>
<evidence type="ECO:0000313" key="1">
    <source>
        <dbReference type="Ensembl" id="ENSPSTP00000023317.1"/>
    </source>
</evidence>
<dbReference type="Proteomes" id="UP000694428">
    <property type="component" value="Unplaced"/>
</dbReference>
<protein>
    <submittedName>
        <fullName evidence="1">Uncharacterized protein</fullName>
    </submittedName>
</protein>